<evidence type="ECO:0000256" key="6">
    <source>
        <dbReference type="ARBA" id="ARBA00022679"/>
    </source>
</evidence>
<dbReference type="PROSITE" id="PS50089">
    <property type="entry name" value="ZF_RING_2"/>
    <property type="match status" value="1"/>
</dbReference>
<dbReference type="InterPro" id="IPR031127">
    <property type="entry name" value="E3_UB_ligase_RBR"/>
</dbReference>
<comment type="caution">
    <text evidence="16">The sequence shown here is derived from an EMBL/GenBank/DDBJ whole genome shotgun (WGS) entry which is preliminary data.</text>
</comment>
<comment type="function">
    <text evidence="3">Might act as an E3 ubiquitin-protein ligase, or as part of E3 complex, which accepts ubiquitin from specific E2 ubiquitin-conjugating enzymes and then transfers it to substrates.</text>
</comment>
<dbReference type="Pfam" id="PF01485">
    <property type="entry name" value="IBR"/>
    <property type="match status" value="1"/>
</dbReference>
<dbReference type="SUPFAM" id="SSF57850">
    <property type="entry name" value="RING/U-box"/>
    <property type="match status" value="3"/>
</dbReference>
<dbReference type="EC" id="2.3.2.31" evidence="5"/>
<evidence type="ECO:0000256" key="10">
    <source>
        <dbReference type="ARBA" id="ARBA00022786"/>
    </source>
</evidence>
<dbReference type="Proteomes" id="UP001291926">
    <property type="component" value="Unassembled WGS sequence"/>
</dbReference>
<dbReference type="SMART" id="SM00647">
    <property type="entry name" value="IBR"/>
    <property type="match status" value="2"/>
</dbReference>
<protein>
    <recommendedName>
        <fullName evidence="5">RBR-type E3 ubiquitin transferase</fullName>
        <ecNumber evidence="5">2.3.2.31</ecNumber>
    </recommendedName>
</protein>
<dbReference type="InterPro" id="IPR045840">
    <property type="entry name" value="Ariadne"/>
</dbReference>
<evidence type="ECO:0000256" key="2">
    <source>
        <dbReference type="ARBA" id="ARBA00001947"/>
    </source>
</evidence>
<dbReference type="Pfam" id="PF21235">
    <property type="entry name" value="UBA_ARI1"/>
    <property type="match status" value="1"/>
</dbReference>
<dbReference type="Pfam" id="PF19422">
    <property type="entry name" value="Ariadne"/>
    <property type="match status" value="1"/>
</dbReference>
<evidence type="ECO:0000256" key="3">
    <source>
        <dbReference type="ARBA" id="ARBA00003976"/>
    </source>
</evidence>
<feature type="region of interest" description="Disordered" evidence="13">
    <location>
        <begin position="550"/>
        <end position="591"/>
    </location>
</feature>
<dbReference type="EMBL" id="JAYDYQ010002688">
    <property type="protein sequence ID" value="KAK4477078.1"/>
    <property type="molecule type" value="Genomic_DNA"/>
</dbReference>
<evidence type="ECO:0000259" key="14">
    <source>
        <dbReference type="PROSITE" id="PS50089"/>
    </source>
</evidence>
<keyword evidence="9 12" id="KW-0863">Zinc-finger</keyword>
<evidence type="ECO:0000256" key="1">
    <source>
        <dbReference type="ARBA" id="ARBA00001798"/>
    </source>
</evidence>
<dbReference type="InterPro" id="IPR013083">
    <property type="entry name" value="Znf_RING/FYVE/PHD"/>
</dbReference>
<dbReference type="CDD" id="cd16773">
    <property type="entry name" value="RING-HC_RBR_TRIAD1"/>
    <property type="match status" value="1"/>
</dbReference>
<evidence type="ECO:0000256" key="4">
    <source>
        <dbReference type="ARBA" id="ARBA00005884"/>
    </source>
</evidence>
<comment type="similarity">
    <text evidence="4">Belongs to the RBR family. Ariadne subfamily.</text>
</comment>
<keyword evidence="8" id="KW-0677">Repeat</keyword>
<reference evidence="16 17" key="1">
    <citation type="journal article" date="2023" name="bioRxiv">
        <title>Genome report: Whole genome sequence and annotation of Penstemon davidsonii.</title>
        <authorList>
            <person name="Ostevik K.L."/>
            <person name="Alabady M."/>
            <person name="Zhang M."/>
            <person name="Rausher M.D."/>
        </authorList>
    </citation>
    <scope>NUCLEOTIDE SEQUENCE [LARGE SCALE GENOMIC DNA]</scope>
    <source>
        <strain evidence="16">DNT005</strain>
        <tissue evidence="16">Whole leaf</tissue>
    </source>
</reference>
<dbReference type="InterPro" id="IPR044066">
    <property type="entry name" value="TRIAD_supradom"/>
</dbReference>
<feature type="compositionally biased region" description="Polar residues" evidence="13">
    <location>
        <begin position="550"/>
        <end position="568"/>
    </location>
</feature>
<feature type="domain" description="RING-type" evidence="14">
    <location>
        <begin position="144"/>
        <end position="192"/>
    </location>
</feature>
<accession>A0ABR0CIU5</accession>
<evidence type="ECO:0000313" key="16">
    <source>
        <dbReference type="EMBL" id="KAK4477078.1"/>
    </source>
</evidence>
<keyword evidence="17" id="KW-1185">Reference proteome</keyword>
<dbReference type="Gene3D" id="3.30.40.10">
    <property type="entry name" value="Zinc/RING finger domain, C3HC4 (zinc finger)"/>
    <property type="match status" value="1"/>
</dbReference>
<dbReference type="InterPro" id="IPR001841">
    <property type="entry name" value="Znf_RING"/>
</dbReference>
<dbReference type="PROSITE" id="PS51873">
    <property type="entry name" value="TRIAD"/>
    <property type="match status" value="1"/>
</dbReference>
<organism evidence="16 17">
    <name type="scientific">Penstemon davidsonii</name>
    <dbReference type="NCBI Taxonomy" id="160366"/>
    <lineage>
        <taxon>Eukaryota</taxon>
        <taxon>Viridiplantae</taxon>
        <taxon>Streptophyta</taxon>
        <taxon>Embryophyta</taxon>
        <taxon>Tracheophyta</taxon>
        <taxon>Spermatophyta</taxon>
        <taxon>Magnoliopsida</taxon>
        <taxon>eudicotyledons</taxon>
        <taxon>Gunneridae</taxon>
        <taxon>Pentapetalae</taxon>
        <taxon>asterids</taxon>
        <taxon>lamiids</taxon>
        <taxon>Lamiales</taxon>
        <taxon>Plantaginaceae</taxon>
        <taxon>Cheloneae</taxon>
        <taxon>Penstemon</taxon>
    </lineage>
</organism>
<gene>
    <name evidence="16" type="ORF">RD792_016285</name>
</gene>
<evidence type="ECO:0000256" key="12">
    <source>
        <dbReference type="PROSITE-ProRule" id="PRU00175"/>
    </source>
</evidence>
<evidence type="ECO:0000256" key="8">
    <source>
        <dbReference type="ARBA" id="ARBA00022737"/>
    </source>
</evidence>
<evidence type="ECO:0000256" key="5">
    <source>
        <dbReference type="ARBA" id="ARBA00012251"/>
    </source>
</evidence>
<keyword evidence="7" id="KW-0479">Metal-binding</keyword>
<evidence type="ECO:0000256" key="13">
    <source>
        <dbReference type="SAM" id="MobiDB-lite"/>
    </source>
</evidence>
<dbReference type="CDD" id="cd22586">
    <property type="entry name" value="Rcat_RBR_ARI1-like"/>
    <property type="match status" value="1"/>
</dbReference>
<evidence type="ECO:0000259" key="15">
    <source>
        <dbReference type="PROSITE" id="PS51873"/>
    </source>
</evidence>
<evidence type="ECO:0000313" key="17">
    <source>
        <dbReference type="Proteomes" id="UP001291926"/>
    </source>
</evidence>
<dbReference type="CDD" id="cd20346">
    <property type="entry name" value="BRcat_RBR_ANKIB1"/>
    <property type="match status" value="1"/>
</dbReference>
<dbReference type="InterPro" id="IPR002867">
    <property type="entry name" value="IBR_dom"/>
</dbReference>
<proteinExistence type="inferred from homology"/>
<keyword evidence="10" id="KW-0833">Ubl conjugation pathway</keyword>
<dbReference type="PANTHER" id="PTHR11685">
    <property type="entry name" value="RBR FAMILY RING FINGER AND IBR DOMAIN-CONTAINING"/>
    <property type="match status" value="1"/>
</dbReference>
<keyword evidence="11" id="KW-0862">Zinc</keyword>
<comment type="catalytic activity">
    <reaction evidence="1">
        <text>[E2 ubiquitin-conjugating enzyme]-S-ubiquitinyl-L-cysteine + [acceptor protein]-L-lysine = [E2 ubiquitin-conjugating enzyme]-L-cysteine + [acceptor protein]-N(6)-ubiquitinyl-L-lysine.</text>
        <dbReference type="EC" id="2.3.2.31"/>
    </reaction>
</comment>
<comment type="cofactor">
    <cofactor evidence="2">
        <name>Zn(2+)</name>
        <dbReference type="ChEBI" id="CHEBI:29105"/>
    </cofactor>
</comment>
<evidence type="ECO:0000256" key="11">
    <source>
        <dbReference type="ARBA" id="ARBA00022833"/>
    </source>
</evidence>
<name>A0ABR0CIU5_9LAMI</name>
<evidence type="ECO:0000256" key="9">
    <source>
        <dbReference type="ARBA" id="ARBA00022771"/>
    </source>
</evidence>
<dbReference type="Gene3D" id="1.20.120.1750">
    <property type="match status" value="1"/>
</dbReference>
<evidence type="ECO:0000256" key="7">
    <source>
        <dbReference type="ARBA" id="ARBA00022723"/>
    </source>
</evidence>
<feature type="domain" description="RING-type" evidence="15">
    <location>
        <begin position="140"/>
        <end position="354"/>
    </location>
</feature>
<dbReference type="InterPro" id="IPR048962">
    <property type="entry name" value="ARIH1-like_UBL"/>
</dbReference>
<sequence length="695" mass="80031">MEDDYYMSGDSEEEEDYYSFDPDAESLVGIEKEDSDPRWVSTKAPYSKFHNSEFLRTFHCVSLQVITEESLLVAQREDLRRVMDLLSVREHHARTLLIHYRWDVEHLVAVYVEKGKNYMFAQAGVTVLEFVDLDPLESSCAVMCNICMDDVPAKDVTRMDCGHCFCNNCWTEHFIVKIKEGQSKRIMCMAHQCNSICDEAIIRKLVSVRHPDLAEKFDRFLLESYIVDNKMVKWCPSTPHCGNAIRVEIDEFCEVECSCGLQFCFSCASEAHSPCSCLMWELWTKKCQDESETVNWITVHTKSCPKCYKPVEKNGGCNLVSCICGQSFCWLCGGATGRDHTWSSIANHSCGRYKEDSEKKAERAKRDLYRYMHYHNRYKAHADSFKQETKLRETIKEKVSNLEAKDSKLRDFSWVSNGLCRLFRSRQALSYSYPFAYYMFGDDLFKDEMTKKQREIKQHLFEDQQQQLESNVEKLSKFLEEPFDEYSEEQVTQIRMQVINLSVITDNLCKKMYECIENDLLGSLEFTIHIIAPYQSKGIEKAEELSVGWSAQPNNKNRSQKAADQSNGGVVERGQASTSGTSDDSLELSRKRAKKGNSAGSVFDLNLPAEAAILVMEFSAAEKIELNDDLLMEILLRMPPKSIFTSSAAKTRKDRGDNNGMLLLLQFIQLSSQRKWFEYEAKTGAAKIRHFHEFL</sequence>
<keyword evidence="6" id="KW-0808">Transferase</keyword>